<dbReference type="SUPFAM" id="SSF48452">
    <property type="entry name" value="TPR-like"/>
    <property type="match status" value="1"/>
</dbReference>
<dbReference type="OrthoDB" id="20872at2759"/>
<dbReference type="InterPro" id="IPR031352">
    <property type="entry name" value="SesA"/>
</dbReference>
<dbReference type="Pfam" id="PF25000">
    <property type="entry name" value="DUF7779"/>
    <property type="match status" value="1"/>
</dbReference>
<evidence type="ECO:0000313" key="4">
    <source>
        <dbReference type="EMBL" id="KAF2133627.1"/>
    </source>
</evidence>
<name>A0A6A6AS01_9PLEO</name>
<evidence type="ECO:0000256" key="1">
    <source>
        <dbReference type="SAM" id="Coils"/>
    </source>
</evidence>
<feature type="domain" description="NACHT-NTPase and P-loop NTPases N-terminal" evidence="2">
    <location>
        <begin position="51"/>
        <end position="163"/>
    </location>
</feature>
<dbReference type="PANTHER" id="PTHR46082">
    <property type="entry name" value="ATP/GTP-BINDING PROTEIN-RELATED"/>
    <property type="match status" value="1"/>
</dbReference>
<dbReference type="Gene3D" id="1.25.40.10">
    <property type="entry name" value="Tetratricopeptide repeat domain"/>
    <property type="match status" value="2"/>
</dbReference>
<dbReference type="InterPro" id="IPR019734">
    <property type="entry name" value="TPR_rpt"/>
</dbReference>
<keyword evidence="1" id="KW-0175">Coiled coil</keyword>
<accession>A0A6A6AS01</accession>
<gene>
    <name evidence="4" type="ORF">P153DRAFT_308692</name>
</gene>
<dbReference type="InterPro" id="IPR056681">
    <property type="entry name" value="DUF7779"/>
</dbReference>
<dbReference type="PANTHER" id="PTHR46082:SF6">
    <property type="entry name" value="AAA+ ATPASE DOMAIN-CONTAINING PROTEIN-RELATED"/>
    <property type="match status" value="1"/>
</dbReference>
<dbReference type="SUPFAM" id="SSF52540">
    <property type="entry name" value="P-loop containing nucleoside triphosphate hydrolases"/>
    <property type="match status" value="1"/>
</dbReference>
<feature type="domain" description="DUF7779" evidence="3">
    <location>
        <begin position="473"/>
        <end position="575"/>
    </location>
</feature>
<proteinExistence type="predicted"/>
<dbReference type="RefSeq" id="XP_033528014.1">
    <property type="nucleotide sequence ID" value="XM_033664713.1"/>
</dbReference>
<evidence type="ECO:0000259" key="2">
    <source>
        <dbReference type="Pfam" id="PF17107"/>
    </source>
</evidence>
<feature type="coiled-coil region" evidence="1">
    <location>
        <begin position="975"/>
        <end position="1002"/>
    </location>
</feature>
<reference evidence="4" key="1">
    <citation type="journal article" date="2020" name="Stud. Mycol.">
        <title>101 Dothideomycetes genomes: a test case for predicting lifestyles and emergence of pathogens.</title>
        <authorList>
            <person name="Haridas S."/>
            <person name="Albert R."/>
            <person name="Binder M."/>
            <person name="Bloem J."/>
            <person name="Labutti K."/>
            <person name="Salamov A."/>
            <person name="Andreopoulos B."/>
            <person name="Baker S."/>
            <person name="Barry K."/>
            <person name="Bills G."/>
            <person name="Bluhm B."/>
            <person name="Cannon C."/>
            <person name="Castanera R."/>
            <person name="Culley D."/>
            <person name="Daum C."/>
            <person name="Ezra D."/>
            <person name="Gonzalez J."/>
            <person name="Henrissat B."/>
            <person name="Kuo A."/>
            <person name="Liang C."/>
            <person name="Lipzen A."/>
            <person name="Lutzoni F."/>
            <person name="Magnuson J."/>
            <person name="Mondo S."/>
            <person name="Nolan M."/>
            <person name="Ohm R."/>
            <person name="Pangilinan J."/>
            <person name="Park H.-J."/>
            <person name="Ramirez L."/>
            <person name="Alfaro M."/>
            <person name="Sun H."/>
            <person name="Tritt A."/>
            <person name="Yoshinaga Y."/>
            <person name="Zwiers L.-H."/>
            <person name="Turgeon B."/>
            <person name="Goodwin S."/>
            <person name="Spatafora J."/>
            <person name="Crous P."/>
            <person name="Grigoriev I."/>
        </authorList>
    </citation>
    <scope>NUCLEOTIDE SEQUENCE</scope>
    <source>
        <strain evidence="4">CBS 119687</strain>
    </source>
</reference>
<dbReference type="InterPro" id="IPR027417">
    <property type="entry name" value="P-loop_NTPase"/>
</dbReference>
<dbReference type="Proteomes" id="UP000799771">
    <property type="component" value="Unassembled WGS sequence"/>
</dbReference>
<dbReference type="Pfam" id="PF17107">
    <property type="entry name" value="SesA"/>
    <property type="match status" value="1"/>
</dbReference>
<dbReference type="InterPro" id="IPR053137">
    <property type="entry name" value="NLR-like"/>
</dbReference>
<evidence type="ECO:0000313" key="5">
    <source>
        <dbReference type="Proteomes" id="UP000799771"/>
    </source>
</evidence>
<dbReference type="EMBL" id="ML977499">
    <property type="protein sequence ID" value="KAF2133627.1"/>
    <property type="molecule type" value="Genomic_DNA"/>
</dbReference>
<dbReference type="AlphaFoldDB" id="A0A6A6AS01"/>
<keyword evidence="5" id="KW-1185">Reference proteome</keyword>
<dbReference type="Gene3D" id="3.40.50.300">
    <property type="entry name" value="P-loop containing nucleotide triphosphate hydrolases"/>
    <property type="match status" value="1"/>
</dbReference>
<protein>
    <submittedName>
        <fullName evidence="4">TPR-like protein</fullName>
    </submittedName>
</protein>
<dbReference type="InterPro" id="IPR011990">
    <property type="entry name" value="TPR-like_helical_dom_sf"/>
</dbReference>
<organism evidence="4 5">
    <name type="scientific">Dothidotthia symphoricarpi CBS 119687</name>
    <dbReference type="NCBI Taxonomy" id="1392245"/>
    <lineage>
        <taxon>Eukaryota</taxon>
        <taxon>Fungi</taxon>
        <taxon>Dikarya</taxon>
        <taxon>Ascomycota</taxon>
        <taxon>Pezizomycotina</taxon>
        <taxon>Dothideomycetes</taxon>
        <taxon>Pleosporomycetidae</taxon>
        <taxon>Pleosporales</taxon>
        <taxon>Dothidotthiaceae</taxon>
        <taxon>Dothidotthia</taxon>
    </lineage>
</organism>
<sequence length="1042" mass="117461">MLHLAAGRHVTEVAPRCLCCHCPPPYFEPIPLEPASSKYSMDPLTAFGLAANILAVVQITAELLTRINEFRSTAEGLPRGFQSLQKELPILTLSLKRIDLAIKDGLVPDDSTEALNPIIEDCKEQIKALKDIIDKVLPKKNATTVARVTKAVTSFRYDGEVKHREEVIRGYVAMLTLERVVSSSSRDLVVLRPPPTPTFVCPFGQDADFVERAVLADILSKTGPGSRQALVGGGGIGKSLLAIEYGFRVRKTSPETWVFWVDAENSAKFEAGYREIAKAVQITEATTKNADIFKLVYEWLRNEQNGSWVLIIDNADDKTVFTDYLPNREGSDVGKQLRDYLPQSSNGSILVTSRSRDAAFQVTCNYRHITTVEPMTEDEARSMLQNHLEGNHSESDMKLLIETLGYIPLPISQAAANISRRSLPITEYLKELRDSDERSASLLDESTPELRRDARRSNSIVATWSVTFEYVRKTAPSAARLLSLMCLFDRQDIPEALLQGQYGEEVNAPLPKTRKTWWRRRPRMRRTKKQPLYVKSLPSNFEDDMLMLRDFSLIKLNNDRHHFSMHPLVQFITKKWLVKYNELNVWSHVFISILNINFPNPDKGQFAKCEPLLAHAYAAIPYRPSDTSTQSLSNWASVTTRVASYYYQRTVFDTAQKMYRIAFEAFEISLGPSAPETLEANTERGIILFHMGEEAEAEKIHRRVLMLKKHALGPDHPSTLDTMDHLGDSLRFLKRTSEAEPLHIQALDARLRTLGPAHPSTQKALDKRGTFLVGQDRFAEAHTVWKQAYTASSKGIGDENHSKWCNELNLIGAKLFLEGRYKDAESYFREAMTEIERTLSPTHPQHWCLQKTALYLARALHEQQKYAEAETMYRRSFTLDDAQYAADNTEALQPMSELAALLCKTGKLDEAETLGTHCLERRTSVLGPQHRDTLESAWVLGGVLEKLGRFEEALRLYQTAYEGAVEAQGESHEDTKEYLRDYTALRERVEEIEGRNKSAVAENAQLDFGCGDAMAGAEEFASRSDGAMQLGMGRLEMVGVLA</sequence>
<dbReference type="Pfam" id="PF13424">
    <property type="entry name" value="TPR_12"/>
    <property type="match status" value="2"/>
</dbReference>
<dbReference type="GeneID" id="54405145"/>
<dbReference type="Pfam" id="PF13374">
    <property type="entry name" value="TPR_10"/>
    <property type="match status" value="1"/>
</dbReference>
<evidence type="ECO:0000259" key="3">
    <source>
        <dbReference type="Pfam" id="PF25000"/>
    </source>
</evidence>
<dbReference type="SMART" id="SM00028">
    <property type="entry name" value="TPR"/>
    <property type="match status" value="4"/>
</dbReference>